<dbReference type="InterPro" id="IPR036388">
    <property type="entry name" value="WH-like_DNA-bd_sf"/>
</dbReference>
<evidence type="ECO:0000256" key="3">
    <source>
        <dbReference type="ARBA" id="ARBA00022629"/>
    </source>
</evidence>
<dbReference type="GO" id="GO:0042732">
    <property type="term" value="P:D-xylose metabolic process"/>
    <property type="evidence" value="ECO:0007669"/>
    <property type="project" value="UniProtKB-KW"/>
</dbReference>
<keyword evidence="3" id="KW-0119">Carbohydrate metabolism</keyword>
<accession>A0AAE3AWB4</accession>
<dbReference type="InterPro" id="IPR043129">
    <property type="entry name" value="ATPase_NBD"/>
</dbReference>
<name>A0AAE3AWB4_9FIRM</name>
<dbReference type="RefSeq" id="WP_117962363.1">
    <property type="nucleotide sequence ID" value="NZ_JAJEQF010000056.1"/>
</dbReference>
<reference evidence="4 5" key="1">
    <citation type="submission" date="2021-10" db="EMBL/GenBank/DDBJ databases">
        <title>Anaerobic single-cell dispensing facilitates the cultivation of human gut bacteria.</title>
        <authorList>
            <person name="Afrizal A."/>
        </authorList>
    </citation>
    <scope>NUCLEOTIDE SEQUENCE [LARGE SCALE GENOMIC DNA]</scope>
    <source>
        <strain evidence="4 5">CLA-AA-H244</strain>
    </source>
</reference>
<dbReference type="Proteomes" id="UP001199355">
    <property type="component" value="Unassembled WGS sequence"/>
</dbReference>
<dbReference type="AlphaFoldDB" id="A0AAE3AWB4"/>
<sequence length="397" mass="45158">MKKNTTKVIKEANQYLVMQCIQAFEPVTLEEIAEKTLLSRPTILEIINSFKEEGIVVNGGFRESTGGRPPQLLCINGDSAYAIGIDFEFPTIRIALANAKREIVGRRKILFQIDTQAEEVLARMLRELEHLLEEFSSVRPRIVGIGVGICGTIRKTEGRSLHITRIRGWEHVELQRILQEKFHLPVYVNNDVHLLALVEKKKYMREDNSDFVYIGIRSGIGSAYMYQNKLMDGVQGNAGYIGHTVLNAEGPMCVCGNRGCLDAYAGELALNRRYQELTNSENESYYTMRDFMKLSRNGDAVSQKILKDAAFYLGITISNLIKILEPKMVLIASCEPLKGTTYWNIMEETIKKYHINEMETKLELREAQLLEDDYALGACCYVFEYLFETPRLSLAIL</sequence>
<organism evidence="4 5">
    <name type="scientific">Gallintestinimicrobium propionicum</name>
    <dbReference type="NCBI Taxonomy" id="2981770"/>
    <lineage>
        <taxon>Bacteria</taxon>
        <taxon>Bacillati</taxon>
        <taxon>Bacillota</taxon>
        <taxon>Clostridia</taxon>
        <taxon>Lachnospirales</taxon>
        <taxon>Lachnospiraceae</taxon>
        <taxon>Gallintestinimicrobium</taxon>
    </lineage>
</organism>
<evidence type="ECO:0000256" key="2">
    <source>
        <dbReference type="ARBA" id="ARBA00006479"/>
    </source>
</evidence>
<evidence type="ECO:0000256" key="1">
    <source>
        <dbReference type="ARBA" id="ARBA00002486"/>
    </source>
</evidence>
<dbReference type="Pfam" id="PF00480">
    <property type="entry name" value="ROK"/>
    <property type="match status" value="1"/>
</dbReference>
<comment type="caution">
    <text evidence="4">The sequence shown here is derived from an EMBL/GenBank/DDBJ whole genome shotgun (WGS) entry which is preliminary data.</text>
</comment>
<protein>
    <submittedName>
        <fullName evidence="4">ROK family transcriptional regulator</fullName>
    </submittedName>
</protein>
<dbReference type="SUPFAM" id="SSF46785">
    <property type="entry name" value="Winged helix' DNA-binding domain"/>
    <property type="match status" value="1"/>
</dbReference>
<gene>
    <name evidence="4" type="ORF">LKD45_15195</name>
</gene>
<dbReference type="PANTHER" id="PTHR18964">
    <property type="entry name" value="ROK (REPRESSOR, ORF, KINASE) FAMILY"/>
    <property type="match status" value="1"/>
</dbReference>
<proteinExistence type="inferred from homology"/>
<dbReference type="Gene3D" id="1.10.10.10">
    <property type="entry name" value="Winged helix-like DNA-binding domain superfamily/Winged helix DNA-binding domain"/>
    <property type="match status" value="1"/>
</dbReference>
<keyword evidence="3" id="KW-0859">Xylose metabolism</keyword>
<dbReference type="EMBL" id="JAJEQF010000056">
    <property type="protein sequence ID" value="MCC2169011.1"/>
    <property type="molecule type" value="Genomic_DNA"/>
</dbReference>
<dbReference type="PANTHER" id="PTHR18964:SF149">
    <property type="entry name" value="BIFUNCTIONAL UDP-N-ACETYLGLUCOSAMINE 2-EPIMERASE_N-ACETYLMANNOSAMINE KINASE"/>
    <property type="match status" value="1"/>
</dbReference>
<evidence type="ECO:0000313" key="5">
    <source>
        <dbReference type="Proteomes" id="UP001199355"/>
    </source>
</evidence>
<dbReference type="Gene3D" id="3.30.420.40">
    <property type="match status" value="2"/>
</dbReference>
<evidence type="ECO:0000313" key="4">
    <source>
        <dbReference type="EMBL" id="MCC2169011.1"/>
    </source>
</evidence>
<keyword evidence="5" id="KW-1185">Reference proteome</keyword>
<comment type="similarity">
    <text evidence="2">Belongs to the ROK (NagC/XylR) family.</text>
</comment>
<dbReference type="SUPFAM" id="SSF53067">
    <property type="entry name" value="Actin-like ATPase domain"/>
    <property type="match status" value="1"/>
</dbReference>
<dbReference type="InterPro" id="IPR000600">
    <property type="entry name" value="ROK"/>
</dbReference>
<dbReference type="InterPro" id="IPR036390">
    <property type="entry name" value="WH_DNA-bd_sf"/>
</dbReference>
<comment type="function">
    <text evidence="1">Transcriptional repressor of xylose-utilizing enzymes.</text>
</comment>